<keyword evidence="4" id="KW-1185">Reference proteome</keyword>
<dbReference type="AlphaFoldDB" id="U1LMW1"/>
<keyword evidence="2" id="KW-0732">Signal</keyword>
<feature type="compositionally biased region" description="Pro residues" evidence="1">
    <location>
        <begin position="85"/>
        <end position="95"/>
    </location>
</feature>
<feature type="region of interest" description="Disordered" evidence="1">
    <location>
        <begin position="47"/>
        <end position="110"/>
    </location>
</feature>
<gene>
    <name evidence="3" type="ORF">L332_02190</name>
</gene>
<proteinExistence type="predicted"/>
<evidence type="ECO:0000256" key="1">
    <source>
        <dbReference type="SAM" id="MobiDB-lite"/>
    </source>
</evidence>
<evidence type="ECO:0000256" key="2">
    <source>
        <dbReference type="SAM" id="SignalP"/>
    </source>
</evidence>
<feature type="signal peptide" evidence="2">
    <location>
        <begin position="1"/>
        <end position="30"/>
    </location>
</feature>
<evidence type="ECO:0000313" key="3">
    <source>
        <dbReference type="EMBL" id="ERG63262.1"/>
    </source>
</evidence>
<feature type="chain" id="PRO_5004614386" evidence="2">
    <location>
        <begin position="31"/>
        <end position="110"/>
    </location>
</feature>
<reference evidence="3 4" key="1">
    <citation type="journal article" date="2013" name="Genome Announc.">
        <title>First draft genome sequence from a member of the genus agrococcus, isolated from modern microbialites.</title>
        <authorList>
            <person name="White R.A.III."/>
            <person name="Grassa C.J."/>
            <person name="Suttle C.A."/>
        </authorList>
    </citation>
    <scope>NUCLEOTIDE SEQUENCE [LARGE SCALE GENOMIC DNA]</scope>
    <source>
        <strain evidence="3 4">RW1</strain>
    </source>
</reference>
<dbReference type="RefSeq" id="WP_021011503.1">
    <property type="nucleotide sequence ID" value="NZ_ASHR01000035.1"/>
</dbReference>
<protein>
    <submittedName>
        <fullName evidence="3">Uncharacterized protein</fullName>
    </submittedName>
</protein>
<accession>U1LMW1</accession>
<organism evidence="3 4">
    <name type="scientific">Agrococcus pavilionensis RW1</name>
    <dbReference type="NCBI Taxonomy" id="1330458"/>
    <lineage>
        <taxon>Bacteria</taxon>
        <taxon>Bacillati</taxon>
        <taxon>Actinomycetota</taxon>
        <taxon>Actinomycetes</taxon>
        <taxon>Micrococcales</taxon>
        <taxon>Microbacteriaceae</taxon>
        <taxon>Agrococcus</taxon>
    </lineage>
</organism>
<dbReference type="Proteomes" id="UP000016462">
    <property type="component" value="Unassembled WGS sequence"/>
</dbReference>
<dbReference type="EMBL" id="ASHR01000035">
    <property type="protein sequence ID" value="ERG63262.1"/>
    <property type="molecule type" value="Genomic_DNA"/>
</dbReference>
<evidence type="ECO:0000313" key="4">
    <source>
        <dbReference type="Proteomes" id="UP000016462"/>
    </source>
</evidence>
<sequence>MQRKQWVLVGTAGALTLAGLSVGAMGIANAMQVQDAAGSPVAGIELRGERSSTGDGSAPGAKAAAGTIVAPSPTEAAVSAQEVPAPEPVPAPAPVAPAGSASAASAGSNG</sequence>
<feature type="compositionally biased region" description="Low complexity" evidence="1">
    <location>
        <begin position="96"/>
        <end position="110"/>
    </location>
</feature>
<name>U1LMW1_9MICO</name>
<dbReference type="OrthoDB" id="5126435at2"/>
<comment type="caution">
    <text evidence="3">The sequence shown here is derived from an EMBL/GenBank/DDBJ whole genome shotgun (WGS) entry which is preliminary data.</text>
</comment>